<dbReference type="InterPro" id="IPR027417">
    <property type="entry name" value="P-loop_NTPase"/>
</dbReference>
<dbReference type="SUPFAM" id="SSF52540">
    <property type="entry name" value="P-loop containing nucleoside triphosphate hydrolases"/>
    <property type="match status" value="1"/>
</dbReference>
<dbReference type="Proteomes" id="UP000094969">
    <property type="component" value="Chromosome"/>
</dbReference>
<keyword evidence="6" id="KW-0067">ATP-binding</keyword>
<protein>
    <recommendedName>
        <fullName evidence="14">ABC transporter</fullName>
    </recommendedName>
</protein>
<feature type="transmembrane region" description="Helical" evidence="9">
    <location>
        <begin position="308"/>
        <end position="325"/>
    </location>
</feature>
<evidence type="ECO:0000256" key="1">
    <source>
        <dbReference type="ARBA" id="ARBA00004651"/>
    </source>
</evidence>
<dbReference type="InterPro" id="IPR003439">
    <property type="entry name" value="ABC_transporter-like_ATP-bd"/>
</dbReference>
<accession>A0A1D7U1N3</accession>
<evidence type="ECO:0000256" key="8">
    <source>
        <dbReference type="ARBA" id="ARBA00023136"/>
    </source>
</evidence>
<dbReference type="Pfam" id="PF00664">
    <property type="entry name" value="ABC_membrane"/>
    <property type="match status" value="1"/>
</dbReference>
<dbReference type="SUPFAM" id="SSF90123">
    <property type="entry name" value="ABC transporter transmembrane region"/>
    <property type="match status" value="1"/>
</dbReference>
<keyword evidence="4 9" id="KW-0812">Transmembrane</keyword>
<dbReference type="GO" id="GO:0005886">
    <property type="term" value="C:plasma membrane"/>
    <property type="evidence" value="ECO:0007669"/>
    <property type="project" value="UniProtKB-SubCell"/>
</dbReference>
<evidence type="ECO:0000256" key="9">
    <source>
        <dbReference type="SAM" id="Phobius"/>
    </source>
</evidence>
<evidence type="ECO:0000256" key="3">
    <source>
        <dbReference type="ARBA" id="ARBA00022475"/>
    </source>
</evidence>
<evidence type="ECO:0000313" key="13">
    <source>
        <dbReference type="Proteomes" id="UP000094969"/>
    </source>
</evidence>
<evidence type="ECO:0000256" key="7">
    <source>
        <dbReference type="ARBA" id="ARBA00022989"/>
    </source>
</evidence>
<evidence type="ECO:0000256" key="6">
    <source>
        <dbReference type="ARBA" id="ARBA00022840"/>
    </source>
</evidence>
<dbReference type="CDD" id="cd18587">
    <property type="entry name" value="ABC_6TM_LapB_like"/>
    <property type="match status" value="1"/>
</dbReference>
<keyword evidence="8 9" id="KW-0472">Membrane</keyword>
<feature type="transmembrane region" description="Helical" evidence="9">
    <location>
        <begin position="206"/>
        <end position="226"/>
    </location>
</feature>
<dbReference type="EMBL" id="CP017147">
    <property type="protein sequence ID" value="AOO81284.1"/>
    <property type="molecule type" value="Genomic_DNA"/>
</dbReference>
<dbReference type="InterPro" id="IPR039421">
    <property type="entry name" value="Type_1_exporter"/>
</dbReference>
<feature type="transmembrane region" description="Helical" evidence="9">
    <location>
        <begin position="278"/>
        <end position="302"/>
    </location>
</feature>
<evidence type="ECO:0000259" key="11">
    <source>
        <dbReference type="PROSITE" id="PS50929"/>
    </source>
</evidence>
<dbReference type="PROSITE" id="PS50893">
    <property type="entry name" value="ABC_TRANSPORTER_2"/>
    <property type="match status" value="1"/>
</dbReference>
<evidence type="ECO:0000313" key="12">
    <source>
        <dbReference type="EMBL" id="AOO81284.1"/>
    </source>
</evidence>
<dbReference type="AlphaFoldDB" id="A0A1D7U1N3"/>
<dbReference type="PANTHER" id="PTHR43394">
    <property type="entry name" value="ATP-DEPENDENT PERMEASE MDL1, MITOCHONDRIAL"/>
    <property type="match status" value="1"/>
</dbReference>
<dbReference type="GO" id="GO:0016887">
    <property type="term" value="F:ATP hydrolysis activity"/>
    <property type="evidence" value="ECO:0007669"/>
    <property type="project" value="InterPro"/>
</dbReference>
<dbReference type="Gene3D" id="3.90.70.10">
    <property type="entry name" value="Cysteine proteinases"/>
    <property type="match status" value="1"/>
</dbReference>
<proteinExistence type="predicted"/>
<dbReference type="InterPro" id="IPR011527">
    <property type="entry name" value="ABC1_TM_dom"/>
</dbReference>
<evidence type="ECO:0000259" key="10">
    <source>
        <dbReference type="PROSITE" id="PS50893"/>
    </source>
</evidence>
<sequence>MSSLEAAVEDALKPAGVSPLSDDLLFLCLQRAAVLFERPNSHAILMAGLPLDPEGFTQDLMVRAAAKIEIGVTWIKQPINELIAADAPAIAWRPDGRPLLIEQMRDGGEIDLYLPERKNSCVVKTLVDLSLQETLASLRPSGQRLGLKGTENQPPHWFWGNLARFWRTHGYIFLATVIVNLLALSTPLFTMNVYDRVLPNKAFTTLWVLSAGVMIGLLFDFVLRVVRTNLIDYVTRRIDLSISSSMMERVLNTRFASRAATTGAMTQRLNEYEFIRDFFASNTIVFLIDIFFAIIFVAVIAWIAWPLAFVPVAVLAIMIVVGLVIQKLMGNELARARYTQAQRHSLMVEMLSGLETIKSLGAEGVLLRKWDMISREASFSSERIKGLSAYAATIAYAMQFLTTVSIIVIGAYLFDLSMITVGGIIACSMLAGRAVGPAGQLAISLTRVRQAFSALDSLDDVMNLPDERVDERLLVARDIEMGHIEFRRVGFRYEPTGQAILEGFNLTIKPGERVAILGRVGVGKTTLGRLLIRLYDVAAGDILIDGVDIRQYHPHVIRRRINFIGQEADLFHGSLRENLLLASPESSDAELVAAAKLAGVDEFAARHPQGYALPVGERGGLLSSGQRHMVALARAFLRRGKVLFLDDPTSSMDMATERLFVARLRTSLTPETTLVVTTHRNAVLSLVDRIVVIEGGQVVADGPRDAVLQRLASTTAAAAG</sequence>
<dbReference type="PROSITE" id="PS50929">
    <property type="entry name" value="ABC_TM1F"/>
    <property type="match status" value="1"/>
</dbReference>
<keyword evidence="5" id="KW-0547">Nucleotide-binding</keyword>
<dbReference type="InterPro" id="IPR003593">
    <property type="entry name" value="AAA+_ATPase"/>
</dbReference>
<dbReference type="GO" id="GO:0005524">
    <property type="term" value="F:ATP binding"/>
    <property type="evidence" value="ECO:0007669"/>
    <property type="project" value="UniProtKB-KW"/>
</dbReference>
<dbReference type="KEGG" id="bvv:BHK69_13165"/>
<keyword evidence="7 9" id="KW-1133">Transmembrane helix</keyword>
<dbReference type="PANTHER" id="PTHR43394:SF1">
    <property type="entry name" value="ATP-BINDING CASSETTE SUB-FAMILY B MEMBER 10, MITOCHONDRIAL"/>
    <property type="match status" value="1"/>
</dbReference>
<dbReference type="Gene3D" id="1.20.1560.10">
    <property type="entry name" value="ABC transporter type 1, transmembrane domain"/>
    <property type="match status" value="1"/>
</dbReference>
<evidence type="ECO:0008006" key="14">
    <source>
        <dbReference type="Google" id="ProtNLM"/>
    </source>
</evidence>
<dbReference type="SMART" id="SM00382">
    <property type="entry name" value="AAA"/>
    <property type="match status" value="1"/>
</dbReference>
<gene>
    <name evidence="12" type="ORF">BHK69_13165</name>
</gene>
<feature type="transmembrane region" description="Helical" evidence="9">
    <location>
        <begin position="171"/>
        <end position="194"/>
    </location>
</feature>
<keyword evidence="13" id="KW-1185">Reference proteome</keyword>
<organism evidence="12 13">
    <name type="scientific">Bosea vaviloviae</name>
    <dbReference type="NCBI Taxonomy" id="1526658"/>
    <lineage>
        <taxon>Bacteria</taxon>
        <taxon>Pseudomonadati</taxon>
        <taxon>Pseudomonadota</taxon>
        <taxon>Alphaproteobacteria</taxon>
        <taxon>Hyphomicrobiales</taxon>
        <taxon>Boseaceae</taxon>
        <taxon>Bosea</taxon>
    </lineage>
</organism>
<feature type="domain" description="ABC transporter" evidence="10">
    <location>
        <begin position="484"/>
        <end position="720"/>
    </location>
</feature>
<feature type="domain" description="ABC transmembrane type-1" evidence="11">
    <location>
        <begin position="172"/>
        <end position="450"/>
    </location>
</feature>
<dbReference type="FunFam" id="3.40.50.300:FF:000299">
    <property type="entry name" value="ABC transporter ATP-binding protein/permease"/>
    <property type="match status" value="1"/>
</dbReference>
<evidence type="ECO:0000256" key="2">
    <source>
        <dbReference type="ARBA" id="ARBA00022448"/>
    </source>
</evidence>
<evidence type="ECO:0000256" key="5">
    <source>
        <dbReference type="ARBA" id="ARBA00022741"/>
    </source>
</evidence>
<keyword evidence="3" id="KW-1003">Cell membrane</keyword>
<dbReference type="InterPro" id="IPR036640">
    <property type="entry name" value="ABC1_TM_sf"/>
</dbReference>
<dbReference type="STRING" id="1526658.BHK69_13165"/>
<dbReference type="Gene3D" id="3.40.50.300">
    <property type="entry name" value="P-loop containing nucleotide triphosphate hydrolases"/>
    <property type="match status" value="1"/>
</dbReference>
<name>A0A1D7U1N3_9HYPH</name>
<evidence type="ECO:0000256" key="4">
    <source>
        <dbReference type="ARBA" id="ARBA00022692"/>
    </source>
</evidence>
<keyword evidence="2" id="KW-0813">Transport</keyword>
<dbReference type="NCBIfam" id="TIGR03375">
    <property type="entry name" value="type_I_sec_LssB"/>
    <property type="match status" value="1"/>
</dbReference>
<reference evidence="12 13" key="1">
    <citation type="journal article" date="2015" name="Antonie Van Leeuwenhoek">
        <title>Bosea vaviloviae sp. nov., a new species of slow-growing rhizobia isolated from nodules of the relict species Vavilovia formosa (Stev.) Fed.</title>
        <authorList>
            <person name="Safronova V.I."/>
            <person name="Kuznetsova I.G."/>
            <person name="Sazanova A.L."/>
            <person name="Kimeklis A.K."/>
            <person name="Belimov A.A."/>
            <person name="Andronov E.E."/>
            <person name="Pinaev A.G."/>
            <person name="Chizhevskaya E.P."/>
            <person name="Pukhaev A.R."/>
            <person name="Popov K.P."/>
            <person name="Willems A."/>
            <person name="Tikhonovich I.A."/>
        </authorList>
    </citation>
    <scope>NUCLEOTIDE SEQUENCE [LARGE SCALE GENOMIC DNA]</scope>
    <source>
        <strain evidence="12 13">Vaf18</strain>
    </source>
</reference>
<comment type="subcellular location">
    <subcellularLocation>
        <location evidence="1">Cell membrane</location>
        <topology evidence="1">Multi-pass membrane protein</topology>
    </subcellularLocation>
</comment>
<dbReference type="InterPro" id="IPR017750">
    <property type="entry name" value="ATPase_T1SS"/>
</dbReference>
<dbReference type="GO" id="GO:0015421">
    <property type="term" value="F:ABC-type oligopeptide transporter activity"/>
    <property type="evidence" value="ECO:0007669"/>
    <property type="project" value="TreeGrafter"/>
</dbReference>
<dbReference type="Pfam" id="PF00005">
    <property type="entry name" value="ABC_tran"/>
    <property type="match status" value="1"/>
</dbReference>